<gene>
    <name evidence="1" type="ORF">FK268_21440</name>
</gene>
<dbReference type="OrthoDB" id="9795405at2"/>
<dbReference type="AlphaFoldDB" id="A0A5C5RIY2"/>
<dbReference type="Proteomes" id="UP000319792">
    <property type="component" value="Unassembled WGS sequence"/>
</dbReference>
<dbReference type="PANTHER" id="PTHR42830">
    <property type="entry name" value="OSMOTICALLY INDUCIBLE FAMILY PROTEIN"/>
    <property type="match status" value="1"/>
</dbReference>
<dbReference type="PANTHER" id="PTHR42830:SF2">
    <property type="entry name" value="OSMC_OHR FAMILY PROTEIN"/>
    <property type="match status" value="1"/>
</dbReference>
<organism evidence="1 2">
    <name type="scientific">Tsukamurella sputi</name>
    <dbReference type="NCBI Taxonomy" id="2591848"/>
    <lineage>
        <taxon>Bacteria</taxon>
        <taxon>Bacillati</taxon>
        <taxon>Actinomycetota</taxon>
        <taxon>Actinomycetes</taxon>
        <taxon>Mycobacteriales</taxon>
        <taxon>Tsukamurellaceae</taxon>
        <taxon>Tsukamurella</taxon>
    </lineage>
</organism>
<evidence type="ECO:0000313" key="2">
    <source>
        <dbReference type="Proteomes" id="UP000319792"/>
    </source>
</evidence>
<name>A0A5C5RIY2_9ACTN</name>
<dbReference type="InterPro" id="IPR036102">
    <property type="entry name" value="OsmC/Ohrsf"/>
</dbReference>
<keyword evidence="2" id="KW-1185">Reference proteome</keyword>
<proteinExistence type="predicted"/>
<dbReference type="Gene3D" id="3.30.300.20">
    <property type="match status" value="1"/>
</dbReference>
<accession>A0A5C5RIY2</accession>
<protein>
    <submittedName>
        <fullName evidence="1">OsmC family peroxiredoxin</fullName>
    </submittedName>
</protein>
<dbReference type="EMBL" id="VIGV01000012">
    <property type="protein sequence ID" value="TWS22111.1"/>
    <property type="molecule type" value="Genomic_DNA"/>
</dbReference>
<dbReference type="Pfam" id="PF02566">
    <property type="entry name" value="OsmC"/>
    <property type="match status" value="1"/>
</dbReference>
<comment type="caution">
    <text evidence="1">The sequence shown here is derived from an EMBL/GenBank/DDBJ whole genome shotgun (WGS) entry which is preliminary data.</text>
</comment>
<dbReference type="SUPFAM" id="SSF82784">
    <property type="entry name" value="OsmC-like"/>
    <property type="match status" value="1"/>
</dbReference>
<reference evidence="1 2" key="2">
    <citation type="submission" date="2019-08" db="EMBL/GenBank/DDBJ databases">
        <title>Tsukamurella conjunctivitidis sp. nov., Tsukamurella assacharolytica sp. nov. and Tsukamurella sputae sp. nov. isolated from patients with conjunctivitis, bacteraemia (lymphoma) and respiratory infection (sputum) in Hong Kong.</title>
        <authorList>
            <person name="Fok K.M.N."/>
            <person name="Fong J.Y.H."/>
        </authorList>
    </citation>
    <scope>NUCLEOTIDE SEQUENCE [LARGE SCALE GENOMIC DNA]</scope>
    <source>
        <strain evidence="1 2">HKU70</strain>
    </source>
</reference>
<evidence type="ECO:0000313" key="1">
    <source>
        <dbReference type="EMBL" id="TWS22111.1"/>
    </source>
</evidence>
<reference evidence="1 2" key="1">
    <citation type="submission" date="2019-06" db="EMBL/GenBank/DDBJ databases">
        <authorList>
            <person name="Teng J.L.L."/>
            <person name="Lee H.H."/>
            <person name="Lau S.K.P."/>
            <person name="Woo P.C.Y."/>
        </authorList>
    </citation>
    <scope>NUCLEOTIDE SEQUENCE [LARGE SCALE GENOMIC DNA]</scope>
    <source>
        <strain evidence="1 2">HKU70</strain>
    </source>
</reference>
<dbReference type="InterPro" id="IPR003718">
    <property type="entry name" value="OsmC/Ohr_fam"/>
</dbReference>
<sequence>MLPITYTWEEDCGVNTHTYSVDVEWSSPEGTADYRSYPREHRLSSAAAASIAASADPHFRGDPSLWNPEQLLVAAAANCHMLSYLALCSLRGVTVLDYVDAATGTMVETPGAGGRFTEIVLAPRVTVAPGTDLDLALSLHHEAGEQCYVAASLNCPVRHNPEILPG</sequence>
<dbReference type="InterPro" id="IPR015946">
    <property type="entry name" value="KH_dom-like_a/b"/>
</dbReference>
<dbReference type="InterPro" id="IPR052707">
    <property type="entry name" value="OsmC_Ohr_Peroxiredoxin"/>
</dbReference>